<proteinExistence type="predicted"/>
<dbReference type="InterPro" id="IPR036291">
    <property type="entry name" value="NAD(P)-bd_dom_sf"/>
</dbReference>
<dbReference type="SUPFAM" id="SSF51735">
    <property type="entry name" value="NAD(P)-binding Rossmann-fold domains"/>
    <property type="match status" value="1"/>
</dbReference>
<dbReference type="AlphaFoldDB" id="A0A6J7SJ01"/>
<feature type="domain" description="RCK N-terminal" evidence="1">
    <location>
        <begin position="1"/>
        <end position="93"/>
    </location>
</feature>
<evidence type="ECO:0000313" key="3">
    <source>
        <dbReference type="EMBL" id="CAB4900463.1"/>
    </source>
</evidence>
<dbReference type="Pfam" id="PF02080">
    <property type="entry name" value="TrkA_C"/>
    <property type="match status" value="1"/>
</dbReference>
<evidence type="ECO:0000259" key="1">
    <source>
        <dbReference type="PROSITE" id="PS51201"/>
    </source>
</evidence>
<dbReference type="GO" id="GO:0008324">
    <property type="term" value="F:monoatomic cation transmembrane transporter activity"/>
    <property type="evidence" value="ECO:0007669"/>
    <property type="project" value="InterPro"/>
</dbReference>
<dbReference type="Gene3D" id="3.40.50.720">
    <property type="entry name" value="NAD(P)-binding Rossmann-like Domain"/>
    <property type="match status" value="1"/>
</dbReference>
<dbReference type="InterPro" id="IPR006037">
    <property type="entry name" value="RCK_C"/>
</dbReference>
<dbReference type="InterPro" id="IPR003148">
    <property type="entry name" value="RCK_N"/>
</dbReference>
<dbReference type="PROSITE" id="PS51202">
    <property type="entry name" value="RCK_C"/>
    <property type="match status" value="1"/>
</dbReference>
<evidence type="ECO:0000313" key="4">
    <source>
        <dbReference type="EMBL" id="CAB5041197.1"/>
    </source>
</evidence>
<dbReference type="Gene3D" id="3.30.70.1450">
    <property type="entry name" value="Regulator of K+ conductance, C-terminal domain"/>
    <property type="match status" value="1"/>
</dbReference>
<dbReference type="InterPro" id="IPR036721">
    <property type="entry name" value="RCK_C_sf"/>
</dbReference>
<accession>A0A6J7SJ01</accession>
<dbReference type="GO" id="GO:0006813">
    <property type="term" value="P:potassium ion transport"/>
    <property type="evidence" value="ECO:0007669"/>
    <property type="project" value="InterPro"/>
</dbReference>
<reference evidence="4" key="1">
    <citation type="submission" date="2020-05" db="EMBL/GenBank/DDBJ databases">
        <authorList>
            <person name="Chiriac C."/>
            <person name="Salcher M."/>
            <person name="Ghai R."/>
            <person name="Kavagutti S V."/>
        </authorList>
    </citation>
    <scope>NUCLEOTIDE SEQUENCE</scope>
</reference>
<dbReference type="SUPFAM" id="SSF116726">
    <property type="entry name" value="TrkA C-terminal domain-like"/>
    <property type="match status" value="1"/>
</dbReference>
<gene>
    <name evidence="3" type="ORF">UFOPK3495_00925</name>
    <name evidence="4" type="ORF">UFOPK4237_01272</name>
</gene>
<dbReference type="PANTHER" id="PTHR43833">
    <property type="entry name" value="POTASSIUM CHANNEL PROTEIN 2-RELATED-RELATED"/>
    <property type="match status" value="1"/>
</dbReference>
<dbReference type="PROSITE" id="PS51201">
    <property type="entry name" value="RCK_N"/>
    <property type="match status" value="1"/>
</dbReference>
<dbReference type="EMBL" id="CAFBMC010000045">
    <property type="protein sequence ID" value="CAB4900463.1"/>
    <property type="molecule type" value="Genomic_DNA"/>
</dbReference>
<dbReference type="PANTHER" id="PTHR43833:SF8">
    <property type="entry name" value="TRK SYSTEM POTASSIUM UPTAKE PROTEIN TRKA"/>
    <property type="match status" value="1"/>
</dbReference>
<protein>
    <submittedName>
        <fullName evidence="4">Unannotated protein</fullName>
    </submittedName>
</protein>
<name>A0A6J7SJ01_9ZZZZ</name>
<dbReference type="InterPro" id="IPR050721">
    <property type="entry name" value="Trk_Ktr_HKT_K-transport"/>
</dbReference>
<dbReference type="Pfam" id="PF02254">
    <property type="entry name" value="TrkA_N"/>
    <property type="match status" value="1"/>
</dbReference>
<dbReference type="EMBL" id="CAFBPZ010000098">
    <property type="protein sequence ID" value="CAB5041197.1"/>
    <property type="molecule type" value="Genomic_DNA"/>
</dbReference>
<organism evidence="4">
    <name type="scientific">freshwater metagenome</name>
    <dbReference type="NCBI Taxonomy" id="449393"/>
    <lineage>
        <taxon>unclassified sequences</taxon>
        <taxon>metagenomes</taxon>
        <taxon>ecological metagenomes</taxon>
    </lineage>
</organism>
<sequence>MAIVDQDASAFRRLPADFSGLTVKGIGFDRETLENAGIIRAGAFAAVSSGDNTNILAARVARETYGVKRVVARIYDPRRAEIYERLGIPTVATVAWTSSQIMRRLLPLGSDELFRDPSGYLAVGEIAYGEMWIGKRASDLEQAAGVRITYISRYGEPSIPTIDTVIQEGDNIYASYRTDEVANVVRIFAHGPREA</sequence>
<feature type="domain" description="RCK C-terminal" evidence="2">
    <location>
        <begin position="109"/>
        <end position="190"/>
    </location>
</feature>
<evidence type="ECO:0000259" key="2">
    <source>
        <dbReference type="PROSITE" id="PS51202"/>
    </source>
</evidence>